<gene>
    <name evidence="1" type="ORF">AB0C36_20020</name>
</gene>
<dbReference type="Proteomes" id="UP001551482">
    <property type="component" value="Unassembled WGS sequence"/>
</dbReference>
<dbReference type="Pfam" id="PF03069">
    <property type="entry name" value="FmdA_AmdA"/>
    <property type="match status" value="1"/>
</dbReference>
<keyword evidence="2" id="KW-1185">Reference proteome</keyword>
<dbReference type="InterPro" id="IPR004304">
    <property type="entry name" value="FmdA_AmdA"/>
</dbReference>
<dbReference type="Gene3D" id="3.10.28.20">
    <property type="entry name" value="Acetamidase/Formamidase-like domains"/>
    <property type="match status" value="1"/>
</dbReference>
<sequence length="328" mass="34497">MSRDLLVSRPGTVLWGWLPGAVDRPVMSVGTGDTVLVDTVSHQGLTGDQGRDPVAYFGGFGIDPRDVPADLRALAESGAAHEPAVDGPHVVTGPIEVRGARPGDVLAVRIEDLAPRSGYGVVAPRGRLGPEQLCHLDPVARTGALGDGTPLEFRPSLCVMGVATSDGLRRHSTRAGSFGGNLDLPELTVGATLHLPVQVPGALFHLGGPRYGTLRGVPGLVWHGPLRATVRLDVIPQAEVRHWSGAGRRPYVTTPDHLVPLGLDADVDRALAQCQSQALELLLGRYGVPRAAARARLDATDFRIHRSGHGVHARLPLPRCSPVSASAA</sequence>
<evidence type="ECO:0000313" key="2">
    <source>
        <dbReference type="Proteomes" id="UP001551482"/>
    </source>
</evidence>
<dbReference type="Gene3D" id="2.60.120.580">
    <property type="entry name" value="Acetamidase/Formamidase-like domains"/>
    <property type="match status" value="1"/>
</dbReference>
<name>A0ABV3DJ66_9ACTN</name>
<accession>A0ABV3DJ66</accession>
<dbReference type="RefSeq" id="WP_358355812.1">
    <property type="nucleotide sequence ID" value="NZ_JBEZFP010000050.1"/>
</dbReference>
<organism evidence="1 2">
    <name type="scientific">Streptodolium elevatio</name>
    <dbReference type="NCBI Taxonomy" id="3157996"/>
    <lineage>
        <taxon>Bacteria</taxon>
        <taxon>Bacillati</taxon>
        <taxon>Actinomycetota</taxon>
        <taxon>Actinomycetes</taxon>
        <taxon>Kitasatosporales</taxon>
        <taxon>Streptomycetaceae</taxon>
        <taxon>Streptodolium</taxon>
    </lineage>
</organism>
<reference evidence="1 2" key="1">
    <citation type="submission" date="2024-06" db="EMBL/GenBank/DDBJ databases">
        <title>The Natural Products Discovery Center: Release of the First 8490 Sequenced Strains for Exploring Actinobacteria Biosynthetic Diversity.</title>
        <authorList>
            <person name="Kalkreuter E."/>
            <person name="Kautsar S.A."/>
            <person name="Yang D."/>
            <person name="Bader C.D."/>
            <person name="Teijaro C.N."/>
            <person name="Fluegel L."/>
            <person name="Davis C.M."/>
            <person name="Simpson J.R."/>
            <person name="Lauterbach L."/>
            <person name="Steele A.D."/>
            <person name="Gui C."/>
            <person name="Meng S."/>
            <person name="Li G."/>
            <person name="Viehrig K."/>
            <person name="Ye F."/>
            <person name="Su P."/>
            <person name="Kiefer A.F."/>
            <person name="Nichols A."/>
            <person name="Cepeda A.J."/>
            <person name="Yan W."/>
            <person name="Fan B."/>
            <person name="Jiang Y."/>
            <person name="Adhikari A."/>
            <person name="Zheng C.-J."/>
            <person name="Schuster L."/>
            <person name="Cowan T.M."/>
            <person name="Smanski M.J."/>
            <person name="Chevrette M.G."/>
            <person name="De Carvalho L.P.S."/>
            <person name="Shen B."/>
        </authorList>
    </citation>
    <scope>NUCLEOTIDE SEQUENCE [LARGE SCALE GENOMIC DNA]</scope>
    <source>
        <strain evidence="1 2">NPDC048946</strain>
    </source>
</reference>
<dbReference type="SUPFAM" id="SSF141130">
    <property type="entry name" value="Acetamidase/Formamidase-like"/>
    <property type="match status" value="1"/>
</dbReference>
<dbReference type="EMBL" id="JBEZFP010000050">
    <property type="protein sequence ID" value="MEU8135794.1"/>
    <property type="molecule type" value="Genomic_DNA"/>
</dbReference>
<evidence type="ECO:0000313" key="1">
    <source>
        <dbReference type="EMBL" id="MEU8135794.1"/>
    </source>
</evidence>
<proteinExistence type="predicted"/>
<dbReference type="PANTHER" id="PTHR31891">
    <property type="entry name" value="FORMAMIDASE C869.04-RELATED"/>
    <property type="match status" value="1"/>
</dbReference>
<protein>
    <submittedName>
        <fullName evidence="1">Acetamidase/formamidase family protein</fullName>
    </submittedName>
</protein>
<comment type="caution">
    <text evidence="1">The sequence shown here is derived from an EMBL/GenBank/DDBJ whole genome shotgun (WGS) entry which is preliminary data.</text>
</comment>
<dbReference type="PANTHER" id="PTHR31891:SF1">
    <property type="entry name" value="FORMAMIDASE C869.04-RELATED"/>
    <property type="match status" value="1"/>
</dbReference>